<protein>
    <submittedName>
        <fullName evidence="1">Uncharacterized protein</fullName>
    </submittedName>
</protein>
<organism evidence="1 2">
    <name type="scientific">Gigaspora rosea</name>
    <dbReference type="NCBI Taxonomy" id="44941"/>
    <lineage>
        <taxon>Eukaryota</taxon>
        <taxon>Fungi</taxon>
        <taxon>Fungi incertae sedis</taxon>
        <taxon>Mucoromycota</taxon>
        <taxon>Glomeromycotina</taxon>
        <taxon>Glomeromycetes</taxon>
        <taxon>Diversisporales</taxon>
        <taxon>Gigasporaceae</taxon>
        <taxon>Gigaspora</taxon>
    </lineage>
</organism>
<dbReference type="AlphaFoldDB" id="A0A397VW46"/>
<gene>
    <name evidence="1" type="ORF">C2G38_2162399</name>
</gene>
<accession>A0A397VW46</accession>
<proteinExistence type="predicted"/>
<dbReference type="EMBL" id="QKWP01000122">
    <property type="protein sequence ID" value="RIB26820.1"/>
    <property type="molecule type" value="Genomic_DNA"/>
</dbReference>
<sequence length="50" mass="5948">MPSRKLFLRRTRDGFTFWELCDKQTHLVVVMKVALAKFLMGWGLNDRDYG</sequence>
<keyword evidence="2" id="KW-1185">Reference proteome</keyword>
<evidence type="ECO:0000313" key="2">
    <source>
        <dbReference type="Proteomes" id="UP000266673"/>
    </source>
</evidence>
<dbReference type="OrthoDB" id="298084at2759"/>
<dbReference type="Proteomes" id="UP000266673">
    <property type="component" value="Unassembled WGS sequence"/>
</dbReference>
<reference evidence="1 2" key="1">
    <citation type="submission" date="2018-06" db="EMBL/GenBank/DDBJ databases">
        <title>Comparative genomics reveals the genomic features of Rhizophagus irregularis, R. cerebriforme, R. diaphanum and Gigaspora rosea, and their symbiotic lifestyle signature.</title>
        <authorList>
            <person name="Morin E."/>
            <person name="San Clemente H."/>
            <person name="Chen E.C.H."/>
            <person name="De La Providencia I."/>
            <person name="Hainaut M."/>
            <person name="Kuo A."/>
            <person name="Kohler A."/>
            <person name="Murat C."/>
            <person name="Tang N."/>
            <person name="Roy S."/>
            <person name="Loubradou J."/>
            <person name="Henrissat B."/>
            <person name="Grigoriev I.V."/>
            <person name="Corradi N."/>
            <person name="Roux C."/>
            <person name="Martin F.M."/>
        </authorList>
    </citation>
    <scope>NUCLEOTIDE SEQUENCE [LARGE SCALE GENOMIC DNA]</scope>
    <source>
        <strain evidence="1 2">DAOM 194757</strain>
    </source>
</reference>
<name>A0A397VW46_9GLOM</name>
<evidence type="ECO:0000313" key="1">
    <source>
        <dbReference type="EMBL" id="RIB26820.1"/>
    </source>
</evidence>
<comment type="caution">
    <text evidence="1">The sequence shown here is derived from an EMBL/GenBank/DDBJ whole genome shotgun (WGS) entry which is preliminary data.</text>
</comment>